<feature type="region of interest" description="Disordered" evidence="6">
    <location>
        <begin position="501"/>
        <end position="687"/>
    </location>
</feature>
<dbReference type="InterPro" id="IPR056551">
    <property type="entry name" value="Beta-prop_NOL10_N"/>
</dbReference>
<keyword evidence="3" id="KW-0853">WD repeat</keyword>
<dbReference type="InterPro" id="IPR001680">
    <property type="entry name" value="WD40_rpt"/>
</dbReference>
<dbReference type="SMART" id="SM00320">
    <property type="entry name" value="WD40"/>
    <property type="match status" value="4"/>
</dbReference>
<dbReference type="Pfam" id="PF23097">
    <property type="entry name" value="NOL10_2nd"/>
    <property type="match status" value="1"/>
</dbReference>
<name>A0AAD5PAD4_9FUNG</name>
<dbReference type="PANTHER" id="PTHR14927">
    <property type="entry name" value="NUCLEOLAR PROTEIN 10"/>
    <property type="match status" value="1"/>
</dbReference>
<evidence type="ECO:0000259" key="9">
    <source>
        <dbReference type="Pfam" id="PF23098"/>
    </source>
</evidence>
<dbReference type="InterPro" id="IPR036322">
    <property type="entry name" value="WD40_repeat_dom_sf"/>
</dbReference>
<evidence type="ECO:0000256" key="3">
    <source>
        <dbReference type="ARBA" id="ARBA00022574"/>
    </source>
</evidence>
<keyword evidence="11" id="KW-1185">Reference proteome</keyword>
<evidence type="ECO:0000256" key="5">
    <source>
        <dbReference type="ARBA" id="ARBA00023242"/>
    </source>
</evidence>
<comment type="subcellular location">
    <subcellularLocation>
        <location evidence="1">Nucleus</location>
        <location evidence="1">Nucleolus</location>
    </subcellularLocation>
</comment>
<dbReference type="Proteomes" id="UP001209540">
    <property type="component" value="Unassembled WGS sequence"/>
</dbReference>
<dbReference type="InterPro" id="IPR012580">
    <property type="entry name" value="NUC153"/>
</dbReference>
<feature type="compositionally biased region" description="Basic residues" evidence="6">
    <location>
        <begin position="677"/>
        <end position="687"/>
    </location>
</feature>
<dbReference type="AlphaFoldDB" id="A0AAD5PAD4"/>
<accession>A0AAD5PAD4</accession>
<dbReference type="GO" id="GO:0032040">
    <property type="term" value="C:small-subunit processome"/>
    <property type="evidence" value="ECO:0007669"/>
    <property type="project" value="TreeGrafter"/>
</dbReference>
<evidence type="ECO:0000256" key="2">
    <source>
        <dbReference type="ARBA" id="ARBA00005264"/>
    </source>
</evidence>
<dbReference type="SUPFAM" id="SSF50978">
    <property type="entry name" value="WD40 repeat-like"/>
    <property type="match status" value="1"/>
</dbReference>
<feature type="compositionally biased region" description="Basic and acidic residues" evidence="6">
    <location>
        <begin position="562"/>
        <end position="579"/>
    </location>
</feature>
<organism evidence="10 11">
    <name type="scientific">Phascolomyces articulosus</name>
    <dbReference type="NCBI Taxonomy" id="60185"/>
    <lineage>
        <taxon>Eukaryota</taxon>
        <taxon>Fungi</taxon>
        <taxon>Fungi incertae sedis</taxon>
        <taxon>Mucoromycota</taxon>
        <taxon>Mucoromycotina</taxon>
        <taxon>Mucoromycetes</taxon>
        <taxon>Mucorales</taxon>
        <taxon>Lichtheimiaceae</taxon>
        <taxon>Phascolomyces</taxon>
    </lineage>
</organism>
<dbReference type="Pfam" id="PF08159">
    <property type="entry name" value="NUC153"/>
    <property type="match status" value="1"/>
</dbReference>
<evidence type="ECO:0000256" key="1">
    <source>
        <dbReference type="ARBA" id="ARBA00004604"/>
    </source>
</evidence>
<dbReference type="PANTHER" id="PTHR14927:SF0">
    <property type="entry name" value="NUCLEOLAR PROTEIN 10"/>
    <property type="match status" value="1"/>
</dbReference>
<gene>
    <name evidence="10" type="ORF">BDA99DRAFT_548450</name>
</gene>
<evidence type="ECO:0000259" key="7">
    <source>
        <dbReference type="Pfam" id="PF08159"/>
    </source>
</evidence>
<feature type="domain" description="Nucleolar protein 10-like second" evidence="8">
    <location>
        <begin position="375"/>
        <end position="423"/>
    </location>
</feature>
<evidence type="ECO:0000313" key="11">
    <source>
        <dbReference type="Proteomes" id="UP001209540"/>
    </source>
</evidence>
<dbReference type="EMBL" id="JAIXMP010000029">
    <property type="protein sequence ID" value="KAI9251880.1"/>
    <property type="molecule type" value="Genomic_DNA"/>
</dbReference>
<keyword evidence="5" id="KW-0539">Nucleus</keyword>
<feature type="domain" description="NUC153" evidence="7">
    <location>
        <begin position="484"/>
        <end position="510"/>
    </location>
</feature>
<protein>
    <submittedName>
        <fullName evidence="10">WD40-repeat-containing domain protein</fullName>
    </submittedName>
</protein>
<dbReference type="InterPro" id="IPR040382">
    <property type="entry name" value="NOL10/Enp2"/>
</dbReference>
<reference evidence="10" key="2">
    <citation type="submission" date="2023-02" db="EMBL/GenBank/DDBJ databases">
        <authorList>
            <consortium name="DOE Joint Genome Institute"/>
            <person name="Mondo S.J."/>
            <person name="Chang Y."/>
            <person name="Wang Y."/>
            <person name="Ahrendt S."/>
            <person name="Andreopoulos W."/>
            <person name="Barry K."/>
            <person name="Beard J."/>
            <person name="Benny G.L."/>
            <person name="Blankenship S."/>
            <person name="Bonito G."/>
            <person name="Cuomo C."/>
            <person name="Desiro A."/>
            <person name="Gervers K.A."/>
            <person name="Hundley H."/>
            <person name="Kuo A."/>
            <person name="LaButti K."/>
            <person name="Lang B.F."/>
            <person name="Lipzen A."/>
            <person name="O'Donnell K."/>
            <person name="Pangilinan J."/>
            <person name="Reynolds N."/>
            <person name="Sandor L."/>
            <person name="Smith M.W."/>
            <person name="Tsang A."/>
            <person name="Grigoriev I.V."/>
            <person name="Stajich J.E."/>
            <person name="Spatafora J.W."/>
        </authorList>
    </citation>
    <scope>NUCLEOTIDE SEQUENCE</scope>
    <source>
        <strain evidence="10">RSA 2281</strain>
    </source>
</reference>
<evidence type="ECO:0000256" key="4">
    <source>
        <dbReference type="ARBA" id="ARBA00022737"/>
    </source>
</evidence>
<dbReference type="Gene3D" id="2.130.10.10">
    <property type="entry name" value="YVTN repeat-like/Quinoprotein amine dehydrogenase"/>
    <property type="match status" value="1"/>
</dbReference>
<sequence>MVLPVTSANNVKVYTVSGGLGSRTIPDWIVRKNRKQLRKDLEFRSRIELIQDFEFPQASNRIKVTRDGNYAIATGTYKPQMRVYDFAEVSMKFERHCDHENVNFEILSDDWTKTVHLQNDRWIEFHTQSGIHYKTRIPKYGRDLTYHYPSCDLLVGASSQEIYRINLDQGRFSNSIQTDATEGVNCTEVNPAHQLFGFGTGNGTVELWDPRSRARVGLLTDLPIPATFGQEHPTQVSTLKFRNDGLTMAVGTSTGHTLLFDLRASVPYLVKDHQYGLPIKSIQFHEGNEASRMVVSDNKIIKIWDRNNGKHFTSIEPEMDINDVCVVENSGLIFTAQEGIQMGAYYIPQLGPAPRFASFLDNITEEMEENPNQDVYDQYKFITRKELTALNLDHLMGTNVLKAYMHGFFIDLRLYEKARLIANPFAYEDYKQRTVREKLDKERESRIRVNNKLPAVNKNLAKKLLDEKNNDKKKKKGGAEVLGDDRFKDLFSNPDFQVDEESKEYQLLHPAQAKKRRIERSDDEESDEEEAFAEEEEEDDDSDRNSLIDSESGGDSDSDDDLVSKIRKERGLHIREKKMARMSIRSDVASNRNNNARRKPDMRMGSEGGRMSNKNESKRSFGARAAAEDARQRSQGNHRISRTAMGGMEMSFKPQPRRGGRGGARGGGRGGGGRGGGRGRGRGRGRP</sequence>
<evidence type="ECO:0000313" key="10">
    <source>
        <dbReference type="EMBL" id="KAI9251880.1"/>
    </source>
</evidence>
<evidence type="ECO:0000256" key="6">
    <source>
        <dbReference type="SAM" id="MobiDB-lite"/>
    </source>
</evidence>
<feature type="compositionally biased region" description="Gly residues" evidence="6">
    <location>
        <begin position="661"/>
        <end position="676"/>
    </location>
</feature>
<dbReference type="InterPro" id="IPR015943">
    <property type="entry name" value="WD40/YVTN_repeat-like_dom_sf"/>
</dbReference>
<dbReference type="Pfam" id="PF23098">
    <property type="entry name" value="Beta-prop_NOL10_N"/>
    <property type="match status" value="1"/>
</dbReference>
<feature type="compositionally biased region" description="Acidic residues" evidence="6">
    <location>
        <begin position="521"/>
        <end position="542"/>
    </location>
</feature>
<keyword evidence="4" id="KW-0677">Repeat</keyword>
<reference evidence="10" key="1">
    <citation type="journal article" date="2022" name="IScience">
        <title>Evolution of zygomycete secretomes and the origins of terrestrial fungal ecologies.</title>
        <authorList>
            <person name="Chang Y."/>
            <person name="Wang Y."/>
            <person name="Mondo S."/>
            <person name="Ahrendt S."/>
            <person name="Andreopoulos W."/>
            <person name="Barry K."/>
            <person name="Beard J."/>
            <person name="Benny G.L."/>
            <person name="Blankenship S."/>
            <person name="Bonito G."/>
            <person name="Cuomo C."/>
            <person name="Desiro A."/>
            <person name="Gervers K.A."/>
            <person name="Hundley H."/>
            <person name="Kuo A."/>
            <person name="LaButti K."/>
            <person name="Lang B.F."/>
            <person name="Lipzen A."/>
            <person name="O'Donnell K."/>
            <person name="Pangilinan J."/>
            <person name="Reynolds N."/>
            <person name="Sandor L."/>
            <person name="Smith M.E."/>
            <person name="Tsang A."/>
            <person name="Grigoriev I.V."/>
            <person name="Stajich J.E."/>
            <person name="Spatafora J.W."/>
        </authorList>
    </citation>
    <scope>NUCLEOTIDE SEQUENCE</scope>
    <source>
        <strain evidence="10">RSA 2281</strain>
    </source>
</reference>
<feature type="domain" description="Nucleolar protein 10-like N-terminal" evidence="9">
    <location>
        <begin position="5"/>
        <end position="370"/>
    </location>
</feature>
<evidence type="ECO:0000259" key="8">
    <source>
        <dbReference type="Pfam" id="PF23097"/>
    </source>
</evidence>
<feature type="compositionally biased region" description="Acidic residues" evidence="6">
    <location>
        <begin position="552"/>
        <end position="561"/>
    </location>
</feature>
<dbReference type="InterPro" id="IPR056550">
    <property type="entry name" value="NOL10_2nd"/>
</dbReference>
<comment type="similarity">
    <text evidence="2">Belongs to the WD repeat NOL10/ENP2 family.</text>
</comment>
<proteinExistence type="inferred from homology"/>
<comment type="caution">
    <text evidence="10">The sequence shown here is derived from an EMBL/GenBank/DDBJ whole genome shotgun (WGS) entry which is preliminary data.</text>
</comment>
<dbReference type="GO" id="GO:0030686">
    <property type="term" value="C:90S preribosome"/>
    <property type="evidence" value="ECO:0007669"/>
    <property type="project" value="TreeGrafter"/>
</dbReference>
<dbReference type="GO" id="GO:0000462">
    <property type="term" value="P:maturation of SSU-rRNA from tricistronic rRNA transcript (SSU-rRNA, 5.8S rRNA, LSU-rRNA)"/>
    <property type="evidence" value="ECO:0007669"/>
    <property type="project" value="TreeGrafter"/>
</dbReference>